<keyword evidence="1" id="KW-0328">Glycosyltransferase</keyword>
<accession>A0A420DP93</accession>
<name>A0A420DP93_9RHOB</name>
<protein>
    <submittedName>
        <fullName evidence="1">Beta-1,4-mannosyl-glycoprotein beta-1,4-N-acetylglucosaminyltransferase</fullName>
    </submittedName>
</protein>
<evidence type="ECO:0000313" key="2">
    <source>
        <dbReference type="Proteomes" id="UP000284407"/>
    </source>
</evidence>
<dbReference type="RefSeq" id="WP_025062956.1">
    <property type="nucleotide sequence ID" value="NZ_RAQK01000001.1"/>
</dbReference>
<reference evidence="1 2" key="1">
    <citation type="submission" date="2018-09" db="EMBL/GenBank/DDBJ databases">
        <title>Genomic Encyclopedia of Archaeal and Bacterial Type Strains, Phase II (KMG-II): from individual species to whole genera.</title>
        <authorList>
            <person name="Goeker M."/>
        </authorList>
    </citation>
    <scope>NUCLEOTIDE SEQUENCE [LARGE SCALE GENOMIC DNA]</scope>
    <source>
        <strain evidence="1 2">DSM 11458</strain>
    </source>
</reference>
<dbReference type="Proteomes" id="UP000284407">
    <property type="component" value="Unassembled WGS sequence"/>
</dbReference>
<dbReference type="EMBL" id="RAQK01000001">
    <property type="protein sequence ID" value="RKE96003.1"/>
    <property type="molecule type" value="Genomic_DNA"/>
</dbReference>
<sequence length="282" mass="32446">MRIFDCFPLFNEIDLLELRLNELWNVVDVFVIVEARQTFSGNPKPMCLLDNKERLAKYMDKIRYVVVEEFPKGLDDWGKETHQRNAIRKELHDLSPDDIVILSDVDEIPRADVVKRIADNGIQPKEIFCLSLDWFSYYLNVKLPEKWDRQSTRMIRAADLHDVQSLRRVKGPTKGLGRNLVRQIKSSRSMGYWVRRVLVPDAGWHFTWLGGAEAVALKGSSIAVHSSLPQGEKSTQWADARMKALLGDASGYTVMKIDESFPSFVRENPDIFDKNILRKTPA</sequence>
<dbReference type="AlphaFoldDB" id="A0A420DP93"/>
<dbReference type="OrthoDB" id="1997677at2"/>
<dbReference type="Pfam" id="PF04724">
    <property type="entry name" value="Glyco_transf_17"/>
    <property type="match status" value="1"/>
</dbReference>
<gene>
    <name evidence="1" type="ORF">C8N30_0553</name>
</gene>
<keyword evidence="1" id="KW-0808">Transferase</keyword>
<dbReference type="PANTHER" id="PTHR12224:SF0">
    <property type="entry name" value="BETA-1,4-MANNOSYL-GLYCOPROTEIN 4-BETA-N-ACETYLGLUCOSAMINYLTRANSFERASE"/>
    <property type="match status" value="1"/>
</dbReference>
<dbReference type="GO" id="GO:0003830">
    <property type="term" value="F:beta-1,4-mannosylglycoprotein 4-beta-N-acetylglucosaminyltransferase activity"/>
    <property type="evidence" value="ECO:0007669"/>
    <property type="project" value="InterPro"/>
</dbReference>
<keyword evidence="2" id="KW-1185">Reference proteome</keyword>
<dbReference type="PANTHER" id="PTHR12224">
    <property type="entry name" value="BETA-1,4-MANNOSYL-GLYCOPROTEIN BETA-1,4-N-ACETYLGLUCOSAMINYL-TRANSFERASE"/>
    <property type="match status" value="1"/>
</dbReference>
<proteinExistence type="predicted"/>
<dbReference type="STRING" id="1443111.Z949_2523"/>
<dbReference type="GO" id="GO:0006044">
    <property type="term" value="P:N-acetylglucosamine metabolic process"/>
    <property type="evidence" value="ECO:0007669"/>
    <property type="project" value="TreeGrafter"/>
</dbReference>
<evidence type="ECO:0000313" key="1">
    <source>
        <dbReference type="EMBL" id="RKE96003.1"/>
    </source>
</evidence>
<dbReference type="InterPro" id="IPR006813">
    <property type="entry name" value="Glyco_trans_17"/>
</dbReference>
<organism evidence="1 2">
    <name type="scientific">Sulfitobacter guttiformis</name>
    <dbReference type="NCBI Taxonomy" id="74349"/>
    <lineage>
        <taxon>Bacteria</taxon>
        <taxon>Pseudomonadati</taxon>
        <taxon>Pseudomonadota</taxon>
        <taxon>Alphaproteobacteria</taxon>
        <taxon>Rhodobacterales</taxon>
        <taxon>Roseobacteraceae</taxon>
        <taxon>Sulfitobacter</taxon>
    </lineage>
</organism>
<dbReference type="GO" id="GO:0016020">
    <property type="term" value="C:membrane"/>
    <property type="evidence" value="ECO:0007669"/>
    <property type="project" value="InterPro"/>
</dbReference>
<comment type="caution">
    <text evidence="1">The sequence shown here is derived from an EMBL/GenBank/DDBJ whole genome shotgun (WGS) entry which is preliminary data.</text>
</comment>